<keyword evidence="2" id="KW-1185">Reference proteome</keyword>
<accession>A0ACB9PZ78</accession>
<gene>
    <name evidence="1" type="ORF">L6164_002766</name>
</gene>
<sequence length="284" mass="32444">MEKDVAIDKENKDRTLECLSIPVDKVLDVILKPVQQELSYLFCYKSQLKELNQTAEVLQSKREMVQKEVDEAQRNGRQIHTDVRDWLQEVEEIILKTEGLQLDRGTAQTKCSSFNGLFPSMFARHQQGRRAAKLTEDVNKLMDDSKFEGISYRPSPMWVGTTFSEISYESLESRTKMVEEIMKALKDSSIQSIGICGQGGVGKTTLVKEVANKAREMKLFNVVVMATVTRNPQIKNIQGQIADMLGMTLEEETEIGRAGQLQDRFKKFKESTLIILDDLWDRLE</sequence>
<evidence type="ECO:0000313" key="2">
    <source>
        <dbReference type="Proteomes" id="UP000828941"/>
    </source>
</evidence>
<proteinExistence type="predicted"/>
<name>A0ACB9PZ78_BAUVA</name>
<comment type="caution">
    <text evidence="1">The sequence shown here is derived from an EMBL/GenBank/DDBJ whole genome shotgun (WGS) entry which is preliminary data.</text>
</comment>
<reference evidence="1 2" key="1">
    <citation type="journal article" date="2022" name="DNA Res.">
        <title>Chromosomal-level genome assembly of the orchid tree Bauhinia variegata (Leguminosae; Cercidoideae) supports the allotetraploid origin hypothesis of Bauhinia.</title>
        <authorList>
            <person name="Zhong Y."/>
            <person name="Chen Y."/>
            <person name="Zheng D."/>
            <person name="Pang J."/>
            <person name="Liu Y."/>
            <person name="Luo S."/>
            <person name="Meng S."/>
            <person name="Qian L."/>
            <person name="Wei D."/>
            <person name="Dai S."/>
            <person name="Zhou R."/>
        </authorList>
    </citation>
    <scope>NUCLEOTIDE SEQUENCE [LARGE SCALE GENOMIC DNA]</scope>
    <source>
        <strain evidence="1">BV-YZ2020</strain>
    </source>
</reference>
<dbReference type="EMBL" id="CM039427">
    <property type="protein sequence ID" value="KAI4353843.1"/>
    <property type="molecule type" value="Genomic_DNA"/>
</dbReference>
<organism evidence="1 2">
    <name type="scientific">Bauhinia variegata</name>
    <name type="common">Purple orchid tree</name>
    <name type="synonym">Phanera variegata</name>
    <dbReference type="NCBI Taxonomy" id="167791"/>
    <lineage>
        <taxon>Eukaryota</taxon>
        <taxon>Viridiplantae</taxon>
        <taxon>Streptophyta</taxon>
        <taxon>Embryophyta</taxon>
        <taxon>Tracheophyta</taxon>
        <taxon>Spermatophyta</taxon>
        <taxon>Magnoliopsida</taxon>
        <taxon>eudicotyledons</taxon>
        <taxon>Gunneridae</taxon>
        <taxon>Pentapetalae</taxon>
        <taxon>rosids</taxon>
        <taxon>fabids</taxon>
        <taxon>Fabales</taxon>
        <taxon>Fabaceae</taxon>
        <taxon>Cercidoideae</taxon>
        <taxon>Cercideae</taxon>
        <taxon>Bauhiniinae</taxon>
        <taxon>Bauhinia</taxon>
    </lineage>
</organism>
<protein>
    <submittedName>
        <fullName evidence="1">Uncharacterized protein</fullName>
    </submittedName>
</protein>
<evidence type="ECO:0000313" key="1">
    <source>
        <dbReference type="EMBL" id="KAI4353843.1"/>
    </source>
</evidence>
<dbReference type="Proteomes" id="UP000828941">
    <property type="component" value="Chromosome 2"/>
</dbReference>